<comment type="caution">
    <text evidence="1">The sequence shown here is derived from an EMBL/GenBank/DDBJ whole genome shotgun (WGS) entry which is preliminary data.</text>
</comment>
<proteinExistence type="predicted"/>
<gene>
    <name evidence="1" type="ORF">HPB47_019466</name>
</gene>
<reference evidence="1 2" key="1">
    <citation type="journal article" date="2020" name="Cell">
        <title>Large-Scale Comparative Analyses of Tick Genomes Elucidate Their Genetic Diversity and Vector Capacities.</title>
        <authorList>
            <consortium name="Tick Genome and Microbiome Consortium (TIGMIC)"/>
            <person name="Jia N."/>
            <person name="Wang J."/>
            <person name="Shi W."/>
            <person name="Du L."/>
            <person name="Sun Y."/>
            <person name="Zhan W."/>
            <person name="Jiang J.F."/>
            <person name="Wang Q."/>
            <person name="Zhang B."/>
            <person name="Ji P."/>
            <person name="Bell-Sakyi L."/>
            <person name="Cui X.M."/>
            <person name="Yuan T.T."/>
            <person name="Jiang B.G."/>
            <person name="Yang W.F."/>
            <person name="Lam T.T."/>
            <person name="Chang Q.C."/>
            <person name="Ding S.J."/>
            <person name="Wang X.J."/>
            <person name="Zhu J.G."/>
            <person name="Ruan X.D."/>
            <person name="Zhao L."/>
            <person name="Wei J.T."/>
            <person name="Ye R.Z."/>
            <person name="Que T.C."/>
            <person name="Du C.H."/>
            <person name="Zhou Y.H."/>
            <person name="Cheng J.X."/>
            <person name="Dai P.F."/>
            <person name="Guo W.B."/>
            <person name="Han X.H."/>
            <person name="Huang E.J."/>
            <person name="Li L.F."/>
            <person name="Wei W."/>
            <person name="Gao Y.C."/>
            <person name="Liu J.Z."/>
            <person name="Shao H.Z."/>
            <person name="Wang X."/>
            <person name="Wang C.C."/>
            <person name="Yang T.C."/>
            <person name="Huo Q.B."/>
            <person name="Li W."/>
            <person name="Chen H.Y."/>
            <person name="Chen S.E."/>
            <person name="Zhou L.G."/>
            <person name="Ni X.B."/>
            <person name="Tian J.H."/>
            <person name="Sheng Y."/>
            <person name="Liu T."/>
            <person name="Pan Y.S."/>
            <person name="Xia L.Y."/>
            <person name="Li J."/>
            <person name="Zhao F."/>
            <person name="Cao W.C."/>
        </authorList>
    </citation>
    <scope>NUCLEOTIDE SEQUENCE [LARGE SCALE GENOMIC DNA]</scope>
    <source>
        <strain evidence="1">Iper-2018</strain>
    </source>
</reference>
<accession>A0AC60QKN4</accession>
<organism evidence="1 2">
    <name type="scientific">Ixodes persulcatus</name>
    <name type="common">Taiga tick</name>
    <dbReference type="NCBI Taxonomy" id="34615"/>
    <lineage>
        <taxon>Eukaryota</taxon>
        <taxon>Metazoa</taxon>
        <taxon>Ecdysozoa</taxon>
        <taxon>Arthropoda</taxon>
        <taxon>Chelicerata</taxon>
        <taxon>Arachnida</taxon>
        <taxon>Acari</taxon>
        <taxon>Parasitiformes</taxon>
        <taxon>Ixodida</taxon>
        <taxon>Ixodoidea</taxon>
        <taxon>Ixodidae</taxon>
        <taxon>Ixodinae</taxon>
        <taxon>Ixodes</taxon>
    </lineage>
</organism>
<protein>
    <submittedName>
        <fullName evidence="1">Uncharacterized protein</fullName>
    </submittedName>
</protein>
<sequence>MPRIDDATRVQILTLVQEGRTRRSIAVEMGCSLGAVTRIVRAFCEEARIRDAARSGCPRRTTEGEDRWIVAAACCDPFITAQEIREELGLQVSLTVIRERLRSVGLRSRMACQRPLLTQNHKRLRLEFATRHLSWTVDDWMNVVFTDESTISSKWDQQRRVWRLVCTR</sequence>
<dbReference type="EMBL" id="JABSTQ010008904">
    <property type="protein sequence ID" value="KAG0433935.1"/>
    <property type="molecule type" value="Genomic_DNA"/>
</dbReference>
<name>A0AC60QKN4_IXOPE</name>
<evidence type="ECO:0000313" key="1">
    <source>
        <dbReference type="EMBL" id="KAG0433935.1"/>
    </source>
</evidence>
<keyword evidence="2" id="KW-1185">Reference proteome</keyword>
<evidence type="ECO:0000313" key="2">
    <source>
        <dbReference type="Proteomes" id="UP000805193"/>
    </source>
</evidence>
<dbReference type="Proteomes" id="UP000805193">
    <property type="component" value="Unassembled WGS sequence"/>
</dbReference>